<protein>
    <submittedName>
        <fullName evidence="7">N-acetylmuramoyl-L-alanine amidase</fullName>
        <ecNumber evidence="7">3.5.1.28</ecNumber>
    </submittedName>
</protein>
<evidence type="ECO:0000256" key="3">
    <source>
        <dbReference type="ARBA" id="ARBA00023316"/>
    </source>
</evidence>
<feature type="domain" description="SH3b" evidence="6">
    <location>
        <begin position="230"/>
        <end position="292"/>
    </location>
</feature>
<dbReference type="PANTHER" id="PTHR30404:SF0">
    <property type="entry name" value="N-ACETYLMURAMOYL-L-ALANINE AMIDASE AMIC"/>
    <property type="match status" value="1"/>
</dbReference>
<dbReference type="GO" id="GO:0071555">
    <property type="term" value="P:cell wall organization"/>
    <property type="evidence" value="ECO:0007669"/>
    <property type="project" value="UniProtKB-KW"/>
</dbReference>
<dbReference type="InterPro" id="IPR050695">
    <property type="entry name" value="N-acetylmuramoyl_amidase_3"/>
</dbReference>
<dbReference type="PROSITE" id="PS51781">
    <property type="entry name" value="SH3B"/>
    <property type="match status" value="1"/>
</dbReference>
<evidence type="ECO:0000313" key="8">
    <source>
        <dbReference type="Proteomes" id="UP001431131"/>
    </source>
</evidence>
<proteinExistence type="predicted"/>
<feature type="chain" id="PRO_5043800922" evidence="4">
    <location>
        <begin position="25"/>
        <end position="500"/>
    </location>
</feature>
<dbReference type="SUPFAM" id="SSF53187">
    <property type="entry name" value="Zn-dependent exopeptidases"/>
    <property type="match status" value="1"/>
</dbReference>
<dbReference type="Pfam" id="PF01520">
    <property type="entry name" value="Amidase_3"/>
    <property type="match status" value="1"/>
</dbReference>
<reference evidence="7" key="1">
    <citation type="submission" date="2022-02" db="EMBL/GenBank/DDBJ databases">
        <title>Fredinandcohnia quinoae sp. nov. isolated from Chenopodium quinoa seeds.</title>
        <authorList>
            <person name="Saati-Santamaria Z."/>
            <person name="Flores-Felix J.D."/>
            <person name="Igual J.M."/>
            <person name="Velazquez E."/>
            <person name="Garcia-Fraile P."/>
            <person name="Martinez-Molina E."/>
        </authorList>
    </citation>
    <scope>NUCLEOTIDE SEQUENCE</scope>
    <source>
        <strain evidence="7">SECRCQ15</strain>
    </source>
</reference>
<dbReference type="InterPro" id="IPR001119">
    <property type="entry name" value="SLH_dom"/>
</dbReference>
<feature type="domain" description="SLH" evidence="5">
    <location>
        <begin position="117"/>
        <end position="180"/>
    </location>
</feature>
<sequence length="500" mass="54898">MKRSILVTNLCVIFLLFSSVFVYAENNTGAEDPNTTRTENIASVANTNPGLLQDQPLEQLFFDVPASHRAIKEINYLATGKIVSGSTDGYFSPDRHVTRAEAAAMFGRSLEFNGTNTVTNFPDVGQSNFASGYIQAASDKKIISGYGDGTFKPDKIVTRGEMALLICRAFGYDVTNTQASIKILMSKGIAQGMVDGTFGETLPLKRSDFSVFLARSINPTFIHNYQSTGTKNAIIKKEGLEVHDGPLLSYGVISTLVNGEEVEVLNEFGNWAMIKSQTTEGFVQKEYLEFTSDPGTTPNPNDVYEYLKSQTIVIDAGHGGHDPGSSGYNVQEKAVTLDVALKVQSYFAANSPFNIKLTREDGKFLELSERVALAKKWNGNVFVSIHTNAVNGKVSGTETFYYSRATNPHVEQSRLLAECIQKRMIEAWKLNDRGVKKGNLHVLRENSMPAALVELAFIDHKGDNKLLTSESSKDLAAKAIYNGILDYYKANGINVSAFYK</sequence>
<dbReference type="AlphaFoldDB" id="A0AAW5E8F6"/>
<dbReference type="PANTHER" id="PTHR30404">
    <property type="entry name" value="N-ACETYLMURAMOYL-L-ALANINE AMIDASE"/>
    <property type="match status" value="1"/>
</dbReference>
<dbReference type="EC" id="3.5.1.28" evidence="7"/>
<dbReference type="GO" id="GO:0008745">
    <property type="term" value="F:N-acetylmuramoyl-L-alanine amidase activity"/>
    <property type="evidence" value="ECO:0007669"/>
    <property type="project" value="UniProtKB-EC"/>
</dbReference>
<dbReference type="GO" id="GO:0030288">
    <property type="term" value="C:outer membrane-bounded periplasmic space"/>
    <property type="evidence" value="ECO:0007669"/>
    <property type="project" value="TreeGrafter"/>
</dbReference>
<dbReference type="Proteomes" id="UP001431131">
    <property type="component" value="Unassembled WGS sequence"/>
</dbReference>
<dbReference type="CDD" id="cd02696">
    <property type="entry name" value="MurNAc-LAA"/>
    <property type="match status" value="1"/>
</dbReference>
<dbReference type="SMART" id="SM00287">
    <property type="entry name" value="SH3b"/>
    <property type="match status" value="1"/>
</dbReference>
<evidence type="ECO:0000256" key="1">
    <source>
        <dbReference type="ARBA" id="ARBA00022729"/>
    </source>
</evidence>
<accession>A0AAW5E8F6</accession>
<feature type="domain" description="SLH" evidence="5">
    <location>
        <begin position="57"/>
        <end position="116"/>
    </location>
</feature>
<keyword evidence="1 4" id="KW-0732">Signal</keyword>
<dbReference type="PROSITE" id="PS51272">
    <property type="entry name" value="SLH"/>
    <property type="match status" value="2"/>
</dbReference>
<dbReference type="Gene3D" id="2.30.30.40">
    <property type="entry name" value="SH3 Domains"/>
    <property type="match status" value="1"/>
</dbReference>
<dbReference type="GO" id="GO:0009253">
    <property type="term" value="P:peptidoglycan catabolic process"/>
    <property type="evidence" value="ECO:0007669"/>
    <property type="project" value="InterPro"/>
</dbReference>
<dbReference type="EMBL" id="JAKTTI010000054">
    <property type="protein sequence ID" value="MCH1627779.1"/>
    <property type="molecule type" value="Genomic_DNA"/>
</dbReference>
<name>A0AAW5E8F6_9BACI</name>
<evidence type="ECO:0000256" key="4">
    <source>
        <dbReference type="SAM" id="SignalP"/>
    </source>
</evidence>
<dbReference type="Pfam" id="PF00395">
    <property type="entry name" value="SLH"/>
    <property type="match status" value="2"/>
</dbReference>
<comment type="caution">
    <text evidence="7">The sequence shown here is derived from an EMBL/GenBank/DDBJ whole genome shotgun (WGS) entry which is preliminary data.</text>
</comment>
<dbReference type="InterPro" id="IPR002508">
    <property type="entry name" value="MurNAc-LAA_cat"/>
</dbReference>
<evidence type="ECO:0000256" key="2">
    <source>
        <dbReference type="ARBA" id="ARBA00022801"/>
    </source>
</evidence>
<evidence type="ECO:0000313" key="7">
    <source>
        <dbReference type="EMBL" id="MCH1627779.1"/>
    </source>
</evidence>
<organism evidence="7 8">
    <name type="scientific">Fredinandcohnia quinoae</name>
    <dbReference type="NCBI Taxonomy" id="2918902"/>
    <lineage>
        <taxon>Bacteria</taxon>
        <taxon>Bacillati</taxon>
        <taxon>Bacillota</taxon>
        <taxon>Bacilli</taxon>
        <taxon>Bacillales</taxon>
        <taxon>Bacillaceae</taxon>
        <taxon>Fredinandcohnia</taxon>
    </lineage>
</organism>
<dbReference type="SMART" id="SM00646">
    <property type="entry name" value="Ami_3"/>
    <property type="match status" value="1"/>
</dbReference>
<evidence type="ECO:0000259" key="5">
    <source>
        <dbReference type="PROSITE" id="PS51272"/>
    </source>
</evidence>
<dbReference type="RefSeq" id="WP_240257697.1">
    <property type="nucleotide sequence ID" value="NZ_JAKTTI010000054.1"/>
</dbReference>
<dbReference type="Gene3D" id="3.40.630.40">
    <property type="entry name" value="Zn-dependent exopeptidases"/>
    <property type="match status" value="1"/>
</dbReference>
<keyword evidence="8" id="KW-1185">Reference proteome</keyword>
<keyword evidence="2 7" id="KW-0378">Hydrolase</keyword>
<gene>
    <name evidence="7" type="ORF">MJG50_20800</name>
</gene>
<keyword evidence="3" id="KW-0961">Cell wall biogenesis/degradation</keyword>
<evidence type="ECO:0000259" key="6">
    <source>
        <dbReference type="PROSITE" id="PS51781"/>
    </source>
</evidence>
<dbReference type="Pfam" id="PF08239">
    <property type="entry name" value="SH3_3"/>
    <property type="match status" value="1"/>
</dbReference>
<dbReference type="InterPro" id="IPR003646">
    <property type="entry name" value="SH3-like_bac-type"/>
</dbReference>
<feature type="signal peptide" evidence="4">
    <location>
        <begin position="1"/>
        <end position="24"/>
    </location>
</feature>